<accession>A0A2A5WC17</accession>
<dbReference type="Proteomes" id="UP000219329">
    <property type="component" value="Unassembled WGS sequence"/>
</dbReference>
<proteinExistence type="predicted"/>
<reference evidence="1 2" key="1">
    <citation type="submission" date="2017-08" db="EMBL/GenBank/DDBJ databases">
        <title>Fine stratification of microbial communities through a metagenomic profile of the photic zone.</title>
        <authorList>
            <person name="Haro-Moreno J.M."/>
            <person name="Lopez-Perez M."/>
            <person name="De La Torre J."/>
            <person name="Picazo A."/>
            <person name="Camacho A."/>
            <person name="Rodriguez-Valera F."/>
        </authorList>
    </citation>
    <scope>NUCLEOTIDE SEQUENCE [LARGE SCALE GENOMIC DNA]</scope>
    <source>
        <strain evidence="1">MED-G28</strain>
    </source>
</reference>
<comment type="caution">
    <text evidence="1">The sequence shown here is derived from an EMBL/GenBank/DDBJ whole genome shotgun (WGS) entry which is preliminary data.</text>
</comment>
<protein>
    <submittedName>
        <fullName evidence="1">Uncharacterized protein</fullName>
    </submittedName>
</protein>
<sequence>MACRKAKQTNRLWKFVVSSLGWLVIALPFTPLLAADNLESRGYVISMVHTAAYVDDQTCPAGTNGTRPDVLIRRVMSEGYGEEEAISIINSVRINGGRDDAGNLVGTAITLGGGASYTGDQSWNDFDFNPANVPSAMPDPNAFNATGRFAFGLNLDGGEGPDSWEHPNTGARGIDNQMWRVLGCWDAYHVNKPVIPYNESIAWDTAVDAMPAWLISISGEDLNQDGAVTVTFDRALNIPLRDAYGSIMSGASFAVDTNPRSHNEFNGQIKDSVLTIEPGDFYIQGESQFYPHLQFSNTQLRFEMKDDGSMEGHLGGYQPWRDYYHYLSVRGETDGAIDLIGIFYDLKRFADASPDPRTGENTAISSAYFIEAVPAFHVDDTGSLLAESVGQGPKFSGPAVSQYTEQ</sequence>
<dbReference type="EMBL" id="NTJZ01000006">
    <property type="protein sequence ID" value="PDH33807.1"/>
    <property type="molecule type" value="Genomic_DNA"/>
</dbReference>
<evidence type="ECO:0000313" key="1">
    <source>
        <dbReference type="EMBL" id="PDH33807.1"/>
    </source>
</evidence>
<evidence type="ECO:0000313" key="2">
    <source>
        <dbReference type="Proteomes" id="UP000219329"/>
    </source>
</evidence>
<dbReference type="AlphaFoldDB" id="A0A2A5WC17"/>
<name>A0A2A5WC17_9GAMM</name>
<gene>
    <name evidence="1" type="ORF">CNF02_07200</name>
</gene>
<organism evidence="1 2">
    <name type="scientific">OM182 bacterium MED-G28</name>
    <dbReference type="NCBI Taxonomy" id="1986256"/>
    <lineage>
        <taxon>Bacteria</taxon>
        <taxon>Pseudomonadati</taxon>
        <taxon>Pseudomonadota</taxon>
        <taxon>Gammaproteobacteria</taxon>
        <taxon>OMG group</taxon>
        <taxon>OM182 clade</taxon>
    </lineage>
</organism>